<accession>A0A1B2HSE7</accession>
<protein>
    <submittedName>
        <fullName evidence="1">Uncharacterized protein</fullName>
    </submittedName>
</protein>
<evidence type="ECO:0000313" key="1">
    <source>
        <dbReference type="EMBL" id="ANZ40622.1"/>
    </source>
</evidence>
<gene>
    <name evidence="1" type="ORF">BBK82_36090</name>
</gene>
<organism evidence="1 2">
    <name type="scientific">Lentzea guizhouensis</name>
    <dbReference type="NCBI Taxonomy" id="1586287"/>
    <lineage>
        <taxon>Bacteria</taxon>
        <taxon>Bacillati</taxon>
        <taxon>Actinomycetota</taxon>
        <taxon>Actinomycetes</taxon>
        <taxon>Pseudonocardiales</taxon>
        <taxon>Pseudonocardiaceae</taxon>
        <taxon>Lentzea</taxon>
    </lineage>
</organism>
<dbReference type="EMBL" id="CP016793">
    <property type="protein sequence ID" value="ANZ40622.1"/>
    <property type="molecule type" value="Genomic_DNA"/>
</dbReference>
<proteinExistence type="predicted"/>
<reference evidence="1 2" key="1">
    <citation type="submission" date="2016-07" db="EMBL/GenBank/DDBJ databases">
        <title>Complete genome sequence of the Lentzea guizhouensis DHS C013.</title>
        <authorList>
            <person name="Cao C."/>
        </authorList>
    </citation>
    <scope>NUCLEOTIDE SEQUENCE [LARGE SCALE GENOMIC DNA]</scope>
    <source>
        <strain evidence="1 2">DHS C013</strain>
    </source>
</reference>
<dbReference type="AlphaFoldDB" id="A0A1B2HSE7"/>
<sequence length="64" mass="7353">MQMDQLNEVVGTTGNDPQLDSLIIRFHTETSPPRWRPGSTTLWGAKTWLNMSDLRITLLQARTR</sequence>
<dbReference type="Proteomes" id="UP000093053">
    <property type="component" value="Chromosome"/>
</dbReference>
<dbReference type="KEGG" id="led:BBK82_36090"/>
<keyword evidence="2" id="KW-1185">Reference proteome</keyword>
<evidence type="ECO:0000313" key="2">
    <source>
        <dbReference type="Proteomes" id="UP000093053"/>
    </source>
</evidence>
<name>A0A1B2HSE7_9PSEU</name>